<keyword evidence="2" id="KW-1185">Reference proteome</keyword>
<dbReference type="STRING" id="35525.A0A164U5L8"/>
<dbReference type="OrthoDB" id="424753at2759"/>
<dbReference type="Gene3D" id="2.60.120.380">
    <property type="match status" value="1"/>
</dbReference>
<dbReference type="AlphaFoldDB" id="A0A164U5L8"/>
<protein>
    <submittedName>
        <fullName evidence="1">Putative Calpain-C</fullName>
    </submittedName>
</protein>
<reference evidence="1 2" key="1">
    <citation type="submission" date="2016-03" db="EMBL/GenBank/DDBJ databases">
        <title>EvidentialGene: Evidence-directed Construction of Genes on Genomes.</title>
        <authorList>
            <person name="Gilbert D.G."/>
            <person name="Choi J.-H."/>
            <person name="Mockaitis K."/>
            <person name="Colbourne J."/>
            <person name="Pfrender M."/>
        </authorList>
    </citation>
    <scope>NUCLEOTIDE SEQUENCE [LARGE SCALE GENOMIC DNA]</scope>
    <source>
        <strain evidence="1 2">Xinb3</strain>
        <tissue evidence="1">Complete organism</tissue>
    </source>
</reference>
<dbReference type="EMBL" id="LRGB01001581">
    <property type="protein sequence ID" value="KZS11081.1"/>
    <property type="molecule type" value="Genomic_DNA"/>
</dbReference>
<name>A0A164U5L8_9CRUS</name>
<proteinExistence type="predicted"/>
<evidence type="ECO:0000313" key="1">
    <source>
        <dbReference type="EMBL" id="KZS11081.1"/>
    </source>
</evidence>
<accession>A0A164U5L8</accession>
<organism evidence="1 2">
    <name type="scientific">Daphnia magna</name>
    <dbReference type="NCBI Taxonomy" id="35525"/>
    <lineage>
        <taxon>Eukaryota</taxon>
        <taxon>Metazoa</taxon>
        <taxon>Ecdysozoa</taxon>
        <taxon>Arthropoda</taxon>
        <taxon>Crustacea</taxon>
        <taxon>Branchiopoda</taxon>
        <taxon>Diplostraca</taxon>
        <taxon>Cladocera</taxon>
        <taxon>Anomopoda</taxon>
        <taxon>Daphniidae</taxon>
        <taxon>Daphnia</taxon>
    </lineage>
</organism>
<evidence type="ECO:0000313" key="2">
    <source>
        <dbReference type="Proteomes" id="UP000076858"/>
    </source>
</evidence>
<sequence length="145" mass="16902">MYLEYWKMESVTNYLIALIFGFRQRAAGGYRNNSETFHMIPRLHLIVSDVDEIVISQNQQSGPKVIGFSVYPLLKLTGSDLIDQAFFCQKMSQYSNGSSAQAIKPKKRFAYNYRFENYRSFYKDFRMVDILPCQMKSTDSSAFDH</sequence>
<comment type="caution">
    <text evidence="1">The sequence shown here is derived from an EMBL/GenBank/DDBJ whole genome shotgun (WGS) entry which is preliminary data.</text>
</comment>
<gene>
    <name evidence="1" type="ORF">APZ42_023809</name>
</gene>
<dbReference type="Proteomes" id="UP000076858">
    <property type="component" value="Unassembled WGS sequence"/>
</dbReference>